<dbReference type="PANTHER" id="PTHR36839">
    <property type="entry name" value="METALLO-BETA-LACTAMASE FAMILY PROTEIN (AFU_ORTHOLOGUE AFUA_5G12770)"/>
    <property type="match status" value="1"/>
</dbReference>
<name>A0AAN6UPS3_9PEZI</name>
<accession>A0AAN6UPS3</accession>
<dbReference type="AlphaFoldDB" id="A0AAN6UPS3"/>
<dbReference type="Gene3D" id="3.60.15.10">
    <property type="entry name" value="Ribonuclease Z/Hydroxyacylglutathione hydrolase-like"/>
    <property type="match status" value="1"/>
</dbReference>
<dbReference type="InterPro" id="IPR001279">
    <property type="entry name" value="Metallo-B-lactamas"/>
</dbReference>
<dbReference type="SUPFAM" id="SSF56281">
    <property type="entry name" value="Metallo-hydrolase/oxidoreductase"/>
    <property type="match status" value="1"/>
</dbReference>
<evidence type="ECO:0000259" key="1">
    <source>
        <dbReference type="SMART" id="SM00849"/>
    </source>
</evidence>
<reference evidence="2" key="2">
    <citation type="submission" date="2023-05" db="EMBL/GenBank/DDBJ databases">
        <authorList>
            <consortium name="Lawrence Berkeley National Laboratory"/>
            <person name="Steindorff A."/>
            <person name="Hensen N."/>
            <person name="Bonometti L."/>
            <person name="Westerberg I."/>
            <person name="Brannstrom I.O."/>
            <person name="Guillou S."/>
            <person name="Cros-Aarteil S."/>
            <person name="Calhoun S."/>
            <person name="Haridas S."/>
            <person name="Kuo A."/>
            <person name="Mondo S."/>
            <person name="Pangilinan J."/>
            <person name="Riley R."/>
            <person name="Labutti K."/>
            <person name="Andreopoulos B."/>
            <person name="Lipzen A."/>
            <person name="Chen C."/>
            <person name="Yanf M."/>
            <person name="Daum C."/>
            <person name="Ng V."/>
            <person name="Clum A."/>
            <person name="Ohm R."/>
            <person name="Martin F."/>
            <person name="Silar P."/>
            <person name="Natvig D."/>
            <person name="Lalanne C."/>
            <person name="Gautier V."/>
            <person name="Ament-Velasquez S.L."/>
            <person name="Kruys A."/>
            <person name="Hutchinson M.I."/>
            <person name="Powell A.J."/>
            <person name="Barry K."/>
            <person name="Miller A.N."/>
            <person name="Grigoriev I.V."/>
            <person name="Debuchy R."/>
            <person name="Gladieux P."/>
            <person name="Thoren M.H."/>
            <person name="Johannesson H."/>
        </authorList>
    </citation>
    <scope>NUCLEOTIDE SEQUENCE</scope>
    <source>
        <strain evidence="2">CBS 123565</strain>
    </source>
</reference>
<sequence length="309" mass="33914">MTDSLSYLICTTCGTQHPTADRAALTTCFICDDPRQFTPASGPSFTTLTTLTTNGAHHNEFHPVPSDPRLTAITTVPPFGIGQRAILVRTPRGNILWDCVSYLDDATAADVAARGGLAAIVISHPHFYGTHAEWAARFRCPVYVAGEDRGWLARRSARQVFIEEGVGEMRVEVDGGDTGARAVKLGGHFPGSMVLLFDGHLLTADTLMMTPAGRSNWAVDALGRPREPPKGTNTFSFMWSIPNMIPLSADEIVRMWGIIRHYDFKSAHGLFPGWDIVDDETLKARVLESMQIQIRAMGYTEHSFLKIAL</sequence>
<dbReference type="PANTHER" id="PTHR36839:SF1">
    <property type="entry name" value="METALLO-BETA-LACTAMASE FAMILY PROTEIN (AFU_ORTHOLOGUE AFUA_5G12770)"/>
    <property type="match status" value="1"/>
</dbReference>
<dbReference type="InterPro" id="IPR036866">
    <property type="entry name" value="RibonucZ/Hydroxyglut_hydro"/>
</dbReference>
<organism evidence="2 3">
    <name type="scientific">Trichocladium antarcticum</name>
    <dbReference type="NCBI Taxonomy" id="1450529"/>
    <lineage>
        <taxon>Eukaryota</taxon>
        <taxon>Fungi</taxon>
        <taxon>Dikarya</taxon>
        <taxon>Ascomycota</taxon>
        <taxon>Pezizomycotina</taxon>
        <taxon>Sordariomycetes</taxon>
        <taxon>Sordariomycetidae</taxon>
        <taxon>Sordariales</taxon>
        <taxon>Chaetomiaceae</taxon>
        <taxon>Trichocladium</taxon>
    </lineage>
</organism>
<proteinExistence type="predicted"/>
<dbReference type="Pfam" id="PF00753">
    <property type="entry name" value="Lactamase_B"/>
    <property type="match status" value="1"/>
</dbReference>
<comment type="caution">
    <text evidence="2">The sequence shown here is derived from an EMBL/GenBank/DDBJ whole genome shotgun (WGS) entry which is preliminary data.</text>
</comment>
<reference evidence="2" key="1">
    <citation type="journal article" date="2023" name="Mol. Phylogenet. Evol.">
        <title>Genome-scale phylogeny and comparative genomics of the fungal order Sordariales.</title>
        <authorList>
            <person name="Hensen N."/>
            <person name="Bonometti L."/>
            <person name="Westerberg I."/>
            <person name="Brannstrom I.O."/>
            <person name="Guillou S."/>
            <person name="Cros-Aarteil S."/>
            <person name="Calhoun S."/>
            <person name="Haridas S."/>
            <person name="Kuo A."/>
            <person name="Mondo S."/>
            <person name="Pangilinan J."/>
            <person name="Riley R."/>
            <person name="LaButti K."/>
            <person name="Andreopoulos B."/>
            <person name="Lipzen A."/>
            <person name="Chen C."/>
            <person name="Yan M."/>
            <person name="Daum C."/>
            <person name="Ng V."/>
            <person name="Clum A."/>
            <person name="Steindorff A."/>
            <person name="Ohm R.A."/>
            <person name="Martin F."/>
            <person name="Silar P."/>
            <person name="Natvig D.O."/>
            <person name="Lalanne C."/>
            <person name="Gautier V."/>
            <person name="Ament-Velasquez S.L."/>
            <person name="Kruys A."/>
            <person name="Hutchinson M.I."/>
            <person name="Powell A.J."/>
            <person name="Barry K."/>
            <person name="Miller A.N."/>
            <person name="Grigoriev I.V."/>
            <person name="Debuchy R."/>
            <person name="Gladieux P."/>
            <person name="Hiltunen Thoren M."/>
            <person name="Johannesson H."/>
        </authorList>
    </citation>
    <scope>NUCLEOTIDE SEQUENCE</scope>
    <source>
        <strain evidence="2">CBS 123565</strain>
    </source>
</reference>
<evidence type="ECO:0000313" key="2">
    <source>
        <dbReference type="EMBL" id="KAK4136600.1"/>
    </source>
</evidence>
<keyword evidence="3" id="KW-1185">Reference proteome</keyword>
<dbReference type="Proteomes" id="UP001304895">
    <property type="component" value="Unassembled WGS sequence"/>
</dbReference>
<feature type="domain" description="Metallo-beta-lactamase" evidence="1">
    <location>
        <begin position="82"/>
        <end position="256"/>
    </location>
</feature>
<gene>
    <name evidence="2" type="ORF">BT67DRAFT_416808</name>
</gene>
<protein>
    <recommendedName>
        <fullName evidence="1">Metallo-beta-lactamase domain-containing protein</fullName>
    </recommendedName>
</protein>
<dbReference type="EMBL" id="MU853403">
    <property type="protein sequence ID" value="KAK4136600.1"/>
    <property type="molecule type" value="Genomic_DNA"/>
</dbReference>
<evidence type="ECO:0000313" key="3">
    <source>
        <dbReference type="Proteomes" id="UP001304895"/>
    </source>
</evidence>
<dbReference type="SMART" id="SM00849">
    <property type="entry name" value="Lactamase_B"/>
    <property type="match status" value="1"/>
</dbReference>